<proteinExistence type="predicted"/>
<dbReference type="AlphaFoldDB" id="A0A8T0MLC5"/>
<organism evidence="1 2">
    <name type="scientific">Panicum virgatum</name>
    <name type="common">Blackwell switchgrass</name>
    <dbReference type="NCBI Taxonomy" id="38727"/>
    <lineage>
        <taxon>Eukaryota</taxon>
        <taxon>Viridiplantae</taxon>
        <taxon>Streptophyta</taxon>
        <taxon>Embryophyta</taxon>
        <taxon>Tracheophyta</taxon>
        <taxon>Spermatophyta</taxon>
        <taxon>Magnoliopsida</taxon>
        <taxon>Liliopsida</taxon>
        <taxon>Poales</taxon>
        <taxon>Poaceae</taxon>
        <taxon>PACMAD clade</taxon>
        <taxon>Panicoideae</taxon>
        <taxon>Panicodae</taxon>
        <taxon>Paniceae</taxon>
        <taxon>Panicinae</taxon>
        <taxon>Panicum</taxon>
        <taxon>Panicum sect. Hiantes</taxon>
    </lineage>
</organism>
<dbReference type="EMBL" id="CM029054">
    <property type="protein sequence ID" value="KAG2537143.1"/>
    <property type="molecule type" value="Genomic_DNA"/>
</dbReference>
<sequence length="86" mass="9126">MDVYISEEYVARRRAERRVARNAAAVARGAEEKAARAEGEEKRWTGAAAWAKEKRAVADGNAGANPGGGSAAWLVGEDAVLSYFSA</sequence>
<gene>
    <name evidence="1" type="ORF">PVAP13_9NG251400</name>
</gene>
<comment type="caution">
    <text evidence="1">The sequence shown here is derived from an EMBL/GenBank/DDBJ whole genome shotgun (WGS) entry which is preliminary data.</text>
</comment>
<dbReference type="Proteomes" id="UP000823388">
    <property type="component" value="Chromosome 9N"/>
</dbReference>
<protein>
    <submittedName>
        <fullName evidence="1">Uncharacterized protein</fullName>
    </submittedName>
</protein>
<keyword evidence="2" id="KW-1185">Reference proteome</keyword>
<name>A0A8T0MLC5_PANVG</name>
<evidence type="ECO:0000313" key="1">
    <source>
        <dbReference type="EMBL" id="KAG2537143.1"/>
    </source>
</evidence>
<evidence type="ECO:0000313" key="2">
    <source>
        <dbReference type="Proteomes" id="UP000823388"/>
    </source>
</evidence>
<accession>A0A8T0MLC5</accession>
<reference evidence="1" key="1">
    <citation type="submission" date="2020-05" db="EMBL/GenBank/DDBJ databases">
        <title>WGS assembly of Panicum virgatum.</title>
        <authorList>
            <person name="Lovell J.T."/>
            <person name="Jenkins J."/>
            <person name="Shu S."/>
            <person name="Juenger T.E."/>
            <person name="Schmutz J."/>
        </authorList>
    </citation>
    <scope>NUCLEOTIDE SEQUENCE</scope>
    <source>
        <strain evidence="1">AP13</strain>
    </source>
</reference>